<evidence type="ECO:0000256" key="3">
    <source>
        <dbReference type="ARBA" id="ARBA00011738"/>
    </source>
</evidence>
<evidence type="ECO:0000313" key="8">
    <source>
        <dbReference type="EMBL" id="AFK51580.1"/>
    </source>
</evidence>
<dbReference type="InParanoid" id="I3TFP2"/>
<dbReference type="HOGENOM" id="CLU_017584_0_6_2"/>
<dbReference type="RefSeq" id="WP_014737830.1">
    <property type="nucleotide sequence ID" value="NC_017954.1"/>
</dbReference>
<dbReference type="GO" id="GO:1901605">
    <property type="term" value="P:alpha-amino acid metabolic process"/>
    <property type="evidence" value="ECO:0007669"/>
    <property type="project" value="TreeGrafter"/>
</dbReference>
<keyword evidence="5" id="KW-0808">Transferase</keyword>
<evidence type="ECO:0000259" key="7">
    <source>
        <dbReference type="Pfam" id="PF00155"/>
    </source>
</evidence>
<name>I3TFP2_THEC1</name>
<dbReference type="InterPro" id="IPR015422">
    <property type="entry name" value="PyrdxlP-dep_Trfase_small"/>
</dbReference>
<evidence type="ECO:0000256" key="6">
    <source>
        <dbReference type="ARBA" id="ARBA00022898"/>
    </source>
</evidence>
<dbReference type="GO" id="GO:0030170">
    <property type="term" value="F:pyridoxal phosphate binding"/>
    <property type="evidence" value="ECO:0007669"/>
    <property type="project" value="InterPro"/>
</dbReference>
<dbReference type="Proteomes" id="UP000005270">
    <property type="component" value="Chromosome"/>
</dbReference>
<dbReference type="InterPro" id="IPR050859">
    <property type="entry name" value="Class-I_PLP-dep_aminotransf"/>
</dbReference>
<dbReference type="PANTHER" id="PTHR42790:SF19">
    <property type="entry name" value="KYNURENINE_ALPHA-AMINOADIPATE AMINOTRANSFERASE, MITOCHONDRIAL"/>
    <property type="match status" value="1"/>
</dbReference>
<dbReference type="EMBL" id="CP003531">
    <property type="protein sequence ID" value="AFK51580.1"/>
    <property type="molecule type" value="Genomic_DNA"/>
</dbReference>
<proteinExistence type="inferred from homology"/>
<evidence type="ECO:0000256" key="2">
    <source>
        <dbReference type="ARBA" id="ARBA00007441"/>
    </source>
</evidence>
<comment type="subunit">
    <text evidence="3">Homodimer.</text>
</comment>
<comment type="cofactor">
    <cofactor evidence="1">
        <name>pyridoxal 5'-phosphate</name>
        <dbReference type="ChEBI" id="CHEBI:597326"/>
    </cofactor>
</comment>
<keyword evidence="6" id="KW-0663">Pyridoxal phosphate</keyword>
<dbReference type="Pfam" id="PF00155">
    <property type="entry name" value="Aminotran_1_2"/>
    <property type="match status" value="1"/>
</dbReference>
<sequence>MPAYDKFYSRLAVGIKASDIRELLAIIKHRKDVISFAGGIPDPKLFPKSELADIAREVILKYGDDALQYSETKGLIELRETLSDFMRRTKGIQTDAEDLIITTGSQQALDIVARGMIDPGDVVVTENPSYLAAIGAFKIAGAKLVGVEMDEHGMDTHKLEEKLRSLKNSGERVKFIYTIPVGHNPAGTSLTLDRKKHIIELAEEYDVMVVEDDPYSYIIYEDGADTTPLKAIDKYGRVIYLSTVSKVLAPGLRIGWIAAIDDLTRKFELVKQYLDLHSPTLTQFIVAEAVKKGLIDRMVKVATPYYKSKRDAMLSAMEDYLPDYVDYTKPIGGLFIFVKVDKEGFNTTKLLEVAITKYKIAYVPGASFFVDGTGHNTMRINFSYPTFDEIYEGVRRLSALIKNE</sequence>
<evidence type="ECO:0000256" key="1">
    <source>
        <dbReference type="ARBA" id="ARBA00001933"/>
    </source>
</evidence>
<feature type="domain" description="Aminotransferase class I/classII large" evidence="7">
    <location>
        <begin position="60"/>
        <end position="396"/>
    </location>
</feature>
<dbReference type="eggNOG" id="arCOG00492">
    <property type="taxonomic scope" value="Archaea"/>
</dbReference>
<protein>
    <submittedName>
        <fullName evidence="8">Putative transcriptional regulator, GntR family</fullName>
    </submittedName>
</protein>
<reference evidence="8 9" key="1">
    <citation type="journal article" date="2012" name="J. Bacteriol.">
        <title>Complete genome sequence of the hyperthermophilic cellulolytic Crenarchaeon 'Thermogladius cellulolyticus' 1633.</title>
        <authorList>
            <person name="Mardanov A.V."/>
            <person name="Kochetkova T.V."/>
            <person name="Beletsky A.V."/>
            <person name="Bonch-Osmolovskaya E.A."/>
            <person name="Ravin N.V."/>
            <person name="Skryabin K.G."/>
        </authorList>
    </citation>
    <scope>NUCLEOTIDE SEQUENCE [LARGE SCALE GENOMIC DNA]</scope>
    <source>
        <strain evidence="9">DSM 22663 / VKM B-2946 / 1633</strain>
    </source>
</reference>
<evidence type="ECO:0000256" key="4">
    <source>
        <dbReference type="ARBA" id="ARBA00022576"/>
    </source>
</evidence>
<dbReference type="KEGG" id="thg:TCELL_1157"/>
<dbReference type="CDD" id="cd00609">
    <property type="entry name" value="AAT_like"/>
    <property type="match status" value="1"/>
</dbReference>
<evidence type="ECO:0000256" key="5">
    <source>
        <dbReference type="ARBA" id="ARBA00022679"/>
    </source>
</evidence>
<dbReference type="InterPro" id="IPR015424">
    <property type="entry name" value="PyrdxlP-dep_Trfase"/>
</dbReference>
<keyword evidence="4" id="KW-0032">Aminotransferase</keyword>
<dbReference type="Gene3D" id="3.40.640.10">
    <property type="entry name" value="Type I PLP-dependent aspartate aminotransferase-like (Major domain)"/>
    <property type="match status" value="1"/>
</dbReference>
<dbReference type="GO" id="GO:0008483">
    <property type="term" value="F:transaminase activity"/>
    <property type="evidence" value="ECO:0007669"/>
    <property type="project" value="UniProtKB-KW"/>
</dbReference>
<dbReference type="FunCoup" id="I3TFP2">
    <property type="interactions" value="17"/>
</dbReference>
<dbReference type="SUPFAM" id="SSF53383">
    <property type="entry name" value="PLP-dependent transferases"/>
    <property type="match status" value="1"/>
</dbReference>
<dbReference type="STRING" id="1184251.TCELL_1157"/>
<keyword evidence="9" id="KW-1185">Reference proteome</keyword>
<dbReference type="InterPro" id="IPR015421">
    <property type="entry name" value="PyrdxlP-dep_Trfase_major"/>
</dbReference>
<dbReference type="OrthoDB" id="372018at2157"/>
<dbReference type="FunFam" id="3.40.640.10:FF:000053">
    <property type="entry name" value="Aminotransferase, class I"/>
    <property type="match status" value="1"/>
</dbReference>
<dbReference type="AlphaFoldDB" id="I3TFP2"/>
<organism evidence="8 9">
    <name type="scientific">Thermogladius calderae (strain DSM 22663 / VKM B-2946 / 1633)</name>
    <dbReference type="NCBI Taxonomy" id="1184251"/>
    <lineage>
        <taxon>Archaea</taxon>
        <taxon>Thermoproteota</taxon>
        <taxon>Thermoprotei</taxon>
        <taxon>Desulfurococcales</taxon>
        <taxon>Desulfurococcaceae</taxon>
        <taxon>Thermogladius</taxon>
    </lineage>
</organism>
<evidence type="ECO:0000313" key="9">
    <source>
        <dbReference type="Proteomes" id="UP000005270"/>
    </source>
</evidence>
<gene>
    <name evidence="8" type="ordered locus">TCELL_1157</name>
</gene>
<accession>I3TFP2</accession>
<dbReference type="PANTHER" id="PTHR42790">
    <property type="entry name" value="AMINOTRANSFERASE"/>
    <property type="match status" value="1"/>
</dbReference>
<dbReference type="GeneID" id="13013476"/>
<comment type="similarity">
    <text evidence="2">Belongs to the class-I pyridoxal-phosphate-dependent aminotransferase family.</text>
</comment>
<dbReference type="Gene3D" id="3.90.1150.10">
    <property type="entry name" value="Aspartate Aminotransferase, domain 1"/>
    <property type="match status" value="1"/>
</dbReference>
<dbReference type="InterPro" id="IPR004839">
    <property type="entry name" value="Aminotransferase_I/II_large"/>
</dbReference>